<dbReference type="PANTHER" id="PTHR43649:SF12">
    <property type="entry name" value="DIACETYLCHITOBIOSE BINDING PROTEIN DASA"/>
    <property type="match status" value="1"/>
</dbReference>
<name>A0ABW4L7Y4_9MICO</name>
<dbReference type="RefSeq" id="WP_388010359.1">
    <property type="nucleotide sequence ID" value="NZ_JBHUEE010000011.1"/>
</dbReference>
<dbReference type="Proteomes" id="UP001597277">
    <property type="component" value="Unassembled WGS sequence"/>
</dbReference>
<dbReference type="PROSITE" id="PS51257">
    <property type="entry name" value="PROKAR_LIPOPROTEIN"/>
    <property type="match status" value="1"/>
</dbReference>
<dbReference type="InterPro" id="IPR006059">
    <property type="entry name" value="SBP"/>
</dbReference>
<accession>A0ABW4L7Y4</accession>
<organism evidence="2 3">
    <name type="scientific">Georgenia deserti</name>
    <dbReference type="NCBI Taxonomy" id="2093781"/>
    <lineage>
        <taxon>Bacteria</taxon>
        <taxon>Bacillati</taxon>
        <taxon>Actinomycetota</taxon>
        <taxon>Actinomycetes</taxon>
        <taxon>Micrococcales</taxon>
        <taxon>Bogoriellaceae</taxon>
        <taxon>Georgenia</taxon>
    </lineage>
</organism>
<dbReference type="EMBL" id="JBHUEE010000011">
    <property type="protein sequence ID" value="MFD1719646.1"/>
    <property type="molecule type" value="Genomic_DNA"/>
</dbReference>
<feature type="chain" id="PRO_5046087069" evidence="1">
    <location>
        <begin position="28"/>
        <end position="432"/>
    </location>
</feature>
<comment type="caution">
    <text evidence="2">The sequence shown here is derived from an EMBL/GenBank/DDBJ whole genome shotgun (WGS) entry which is preliminary data.</text>
</comment>
<dbReference type="SUPFAM" id="SSF53850">
    <property type="entry name" value="Periplasmic binding protein-like II"/>
    <property type="match status" value="1"/>
</dbReference>
<proteinExistence type="predicted"/>
<protein>
    <submittedName>
        <fullName evidence="2">ABC transporter substrate-binding protein</fullName>
    </submittedName>
</protein>
<evidence type="ECO:0000313" key="2">
    <source>
        <dbReference type="EMBL" id="MFD1719646.1"/>
    </source>
</evidence>
<gene>
    <name evidence="2" type="ORF">ACFSE6_17510</name>
</gene>
<evidence type="ECO:0000256" key="1">
    <source>
        <dbReference type="SAM" id="SignalP"/>
    </source>
</evidence>
<feature type="signal peptide" evidence="1">
    <location>
        <begin position="1"/>
        <end position="27"/>
    </location>
</feature>
<sequence length="432" mass="47080">MTTRRTTAAVSSIAAALLAAGCQSAPADEPVTLTFLNAHSGAFVNVVDAFEESHPNVRIELQSVPFEQMVEQTQARLASGDTSIDLLTVDPPRLAGMVEQGFLTDESAYLEDMREHVSEVGIRSITAEGRQWSYPLWTSGNFLFYNREALQNAGVEPPGPTDADRLTWEEVIDMAHQVVDAGETRYGLAMDQVDRYYQLQPLIESSGAGPGLAGEESLVPEVDTPQWHEFGQWYRALFADGVVPRGVDPAQMLDVFRSGQSAFLLGSASNITSLQEGDFADTWGMAPMPHFADGPVVTPTDSWAIGISATSEHQDLAREFVQFATLDPEGAELSSSVLSLPPVNAAAFGGYVDTLHEVAPEQTRHFADLFRTDSDEYARHRPTSVGYVQFETTMNSAFSDLNGGADVAGVLTNAQETLTRQLDRRRELARDD</sequence>
<dbReference type="InterPro" id="IPR050490">
    <property type="entry name" value="Bact_solute-bd_prot1"/>
</dbReference>
<keyword evidence="3" id="KW-1185">Reference proteome</keyword>
<keyword evidence="1" id="KW-0732">Signal</keyword>
<dbReference type="Pfam" id="PF01547">
    <property type="entry name" value="SBP_bac_1"/>
    <property type="match status" value="1"/>
</dbReference>
<dbReference type="PANTHER" id="PTHR43649">
    <property type="entry name" value="ARABINOSE-BINDING PROTEIN-RELATED"/>
    <property type="match status" value="1"/>
</dbReference>
<dbReference type="Gene3D" id="3.40.190.10">
    <property type="entry name" value="Periplasmic binding protein-like II"/>
    <property type="match status" value="1"/>
</dbReference>
<reference evidence="3" key="1">
    <citation type="journal article" date="2019" name="Int. J. Syst. Evol. Microbiol.">
        <title>The Global Catalogue of Microorganisms (GCM) 10K type strain sequencing project: providing services to taxonomists for standard genome sequencing and annotation.</title>
        <authorList>
            <consortium name="The Broad Institute Genomics Platform"/>
            <consortium name="The Broad Institute Genome Sequencing Center for Infectious Disease"/>
            <person name="Wu L."/>
            <person name="Ma J."/>
        </authorList>
    </citation>
    <scope>NUCLEOTIDE SEQUENCE [LARGE SCALE GENOMIC DNA]</scope>
    <source>
        <strain evidence="3">JCM 17130</strain>
    </source>
</reference>
<evidence type="ECO:0000313" key="3">
    <source>
        <dbReference type="Proteomes" id="UP001597277"/>
    </source>
</evidence>
<dbReference type="CDD" id="cd13585">
    <property type="entry name" value="PBP2_TMBP_like"/>
    <property type="match status" value="1"/>
</dbReference>